<dbReference type="CDD" id="cd06225">
    <property type="entry name" value="HAMP"/>
    <property type="match status" value="1"/>
</dbReference>
<keyword evidence="8 10" id="KW-1133">Transmembrane helix</keyword>
<keyword evidence="9" id="KW-0902">Two-component regulatory system</keyword>
<evidence type="ECO:0000256" key="1">
    <source>
        <dbReference type="ARBA" id="ARBA00000085"/>
    </source>
</evidence>
<name>A0A1I0T7X3_9NOCA</name>
<dbReference type="InterPro" id="IPR050428">
    <property type="entry name" value="TCS_sensor_his_kinase"/>
</dbReference>
<reference evidence="12 15" key="2">
    <citation type="submission" date="2020-06" db="EMBL/GenBank/DDBJ databases">
        <title>Taxonomy, biology and ecology of Rhodococcus bacteria occurring in California pistachio and other woody hosts as revealed by genome sequence analyses.</title>
        <authorList>
            <person name="Gai Y."/>
            <person name="Riely B."/>
        </authorList>
    </citation>
    <scope>NUCLEOTIDE SEQUENCE [LARGE SCALE GENOMIC DNA]</scope>
    <source>
        <strain evidence="12 15">BP-284</strain>
    </source>
</reference>
<dbReference type="InterPro" id="IPR036097">
    <property type="entry name" value="HisK_dim/P_sf"/>
</dbReference>
<dbReference type="EMBL" id="JABUKG010000015">
    <property type="protein sequence ID" value="MBY6321968.1"/>
    <property type="molecule type" value="Genomic_DNA"/>
</dbReference>
<sequence>MPAFRRTRWPHTVRRRWWPDTARWSLVHRLRVQIGLTTIVLLAGFSLCTHVAAQHLLSSRVQTELTSRITGIVTASATEQRLATATTLFRPMDGSAPVDAIYRDGALLTSYPVGGHGPFLASDGGPSSLARELASRATDTVAFVDVGDWTIGYVTAPGTGSDGDAGGPASVVMVANSLDTLHAQLRRLDVALVIFTAAVWLVAYVLTAVVLTTGLRPVRRLRLAFERVVTTADLAPVAVVGDRELAALAVRFNAMMDAVDSSNRAQKDLVIAAGEDLRQPLADLRERLDRAERDPDDTTIYRDAVARIDDLTATVNGLVDGARRAAGSDVTEKPRKT</sequence>
<evidence type="ECO:0000256" key="2">
    <source>
        <dbReference type="ARBA" id="ARBA00004236"/>
    </source>
</evidence>
<evidence type="ECO:0000259" key="11">
    <source>
        <dbReference type="PROSITE" id="PS50885"/>
    </source>
</evidence>
<dbReference type="PROSITE" id="PS50885">
    <property type="entry name" value="HAMP"/>
    <property type="match status" value="1"/>
</dbReference>
<dbReference type="OrthoDB" id="9907049at2"/>
<dbReference type="PANTHER" id="PTHR45436">
    <property type="entry name" value="SENSOR HISTIDINE KINASE YKOH"/>
    <property type="match status" value="1"/>
</dbReference>
<proteinExistence type="predicted"/>
<dbReference type="EC" id="2.7.13.3" evidence="3"/>
<accession>A0A1I0T7X3</accession>
<dbReference type="PANTHER" id="PTHR45436:SF5">
    <property type="entry name" value="SENSOR HISTIDINE KINASE TRCS"/>
    <property type="match status" value="1"/>
</dbReference>
<evidence type="ECO:0000256" key="6">
    <source>
        <dbReference type="ARBA" id="ARBA00022692"/>
    </source>
</evidence>
<evidence type="ECO:0000256" key="9">
    <source>
        <dbReference type="ARBA" id="ARBA00023012"/>
    </source>
</evidence>
<keyword evidence="5" id="KW-0808">Transferase</keyword>
<evidence type="ECO:0000256" key="4">
    <source>
        <dbReference type="ARBA" id="ARBA00022553"/>
    </source>
</evidence>
<comment type="catalytic activity">
    <reaction evidence="1">
        <text>ATP + protein L-histidine = ADP + protein N-phospho-L-histidine.</text>
        <dbReference type="EC" id="2.7.13.3"/>
    </reaction>
</comment>
<dbReference type="GO" id="GO:0000155">
    <property type="term" value="F:phosphorelay sensor kinase activity"/>
    <property type="evidence" value="ECO:0007669"/>
    <property type="project" value="InterPro"/>
</dbReference>
<reference evidence="13 14" key="1">
    <citation type="submission" date="2016-10" db="EMBL/GenBank/DDBJ databases">
        <authorList>
            <person name="de Groot N.N."/>
        </authorList>
    </citation>
    <scope>NUCLEOTIDE SEQUENCE [LARGE SCALE GENOMIC DNA]</scope>
    <source>
        <strain evidence="13 14">DSM 44908</strain>
    </source>
</reference>
<organism evidence="13 14">
    <name type="scientific">Rhodococcoides kroppenstedtii</name>
    <dbReference type="NCBI Taxonomy" id="293050"/>
    <lineage>
        <taxon>Bacteria</taxon>
        <taxon>Bacillati</taxon>
        <taxon>Actinomycetota</taxon>
        <taxon>Actinomycetes</taxon>
        <taxon>Mycobacteriales</taxon>
        <taxon>Nocardiaceae</taxon>
        <taxon>Rhodococcoides</taxon>
    </lineage>
</organism>
<dbReference type="GeneID" id="85485425"/>
<evidence type="ECO:0000256" key="8">
    <source>
        <dbReference type="ARBA" id="ARBA00022989"/>
    </source>
</evidence>
<dbReference type="Gene3D" id="1.10.287.130">
    <property type="match status" value="1"/>
</dbReference>
<evidence type="ECO:0000313" key="15">
    <source>
        <dbReference type="Proteomes" id="UP001520140"/>
    </source>
</evidence>
<dbReference type="RefSeq" id="WP_082833693.1">
    <property type="nucleotide sequence ID" value="NZ_FOJN01000004.1"/>
</dbReference>
<evidence type="ECO:0000313" key="13">
    <source>
        <dbReference type="EMBL" id="SFA47875.1"/>
    </source>
</evidence>
<keyword evidence="10" id="KW-0472">Membrane</keyword>
<dbReference type="GO" id="GO:0005886">
    <property type="term" value="C:plasma membrane"/>
    <property type="evidence" value="ECO:0007669"/>
    <property type="project" value="UniProtKB-SubCell"/>
</dbReference>
<evidence type="ECO:0000313" key="12">
    <source>
        <dbReference type="EMBL" id="MBY6321968.1"/>
    </source>
</evidence>
<dbReference type="EMBL" id="FOJN01000004">
    <property type="protein sequence ID" value="SFA47875.1"/>
    <property type="molecule type" value="Genomic_DNA"/>
</dbReference>
<dbReference type="SUPFAM" id="SSF47384">
    <property type="entry name" value="Homodimeric domain of signal transducing histidine kinase"/>
    <property type="match status" value="1"/>
</dbReference>
<dbReference type="AlphaFoldDB" id="A0A1I0T7X3"/>
<protein>
    <recommendedName>
        <fullName evidence="3">histidine kinase</fullName>
        <ecNumber evidence="3">2.7.13.3</ecNumber>
    </recommendedName>
</protein>
<comment type="subcellular location">
    <subcellularLocation>
        <location evidence="2">Cell membrane</location>
    </subcellularLocation>
</comment>
<feature type="domain" description="HAMP" evidence="11">
    <location>
        <begin position="212"/>
        <end position="264"/>
    </location>
</feature>
<dbReference type="InterPro" id="IPR003660">
    <property type="entry name" value="HAMP_dom"/>
</dbReference>
<feature type="transmembrane region" description="Helical" evidence="10">
    <location>
        <begin position="190"/>
        <end position="212"/>
    </location>
</feature>
<dbReference type="SMART" id="SM00304">
    <property type="entry name" value="HAMP"/>
    <property type="match status" value="1"/>
</dbReference>
<keyword evidence="15" id="KW-1185">Reference proteome</keyword>
<keyword evidence="4" id="KW-0597">Phosphoprotein</keyword>
<evidence type="ECO:0000256" key="5">
    <source>
        <dbReference type="ARBA" id="ARBA00022679"/>
    </source>
</evidence>
<evidence type="ECO:0000256" key="7">
    <source>
        <dbReference type="ARBA" id="ARBA00022777"/>
    </source>
</evidence>
<keyword evidence="6 10" id="KW-0812">Transmembrane</keyword>
<evidence type="ECO:0000313" key="14">
    <source>
        <dbReference type="Proteomes" id="UP000182054"/>
    </source>
</evidence>
<evidence type="ECO:0000256" key="3">
    <source>
        <dbReference type="ARBA" id="ARBA00012438"/>
    </source>
</evidence>
<gene>
    <name evidence="12" type="ORF">HQ605_14170</name>
    <name evidence="13" type="ORF">SAMN05444374_104276</name>
</gene>
<keyword evidence="7 12" id="KW-0418">Kinase</keyword>
<dbReference type="Proteomes" id="UP001520140">
    <property type="component" value="Unassembled WGS sequence"/>
</dbReference>
<evidence type="ECO:0000256" key="10">
    <source>
        <dbReference type="SAM" id="Phobius"/>
    </source>
</evidence>
<dbReference type="Proteomes" id="UP000182054">
    <property type="component" value="Unassembled WGS sequence"/>
</dbReference>